<feature type="region of interest" description="Disordered" evidence="1">
    <location>
        <begin position="91"/>
        <end position="112"/>
    </location>
</feature>
<comment type="caution">
    <text evidence="2">The sequence shown here is derived from an EMBL/GenBank/DDBJ whole genome shotgun (WGS) entry which is preliminary data.</text>
</comment>
<feature type="compositionally biased region" description="Polar residues" evidence="1">
    <location>
        <begin position="43"/>
        <end position="53"/>
    </location>
</feature>
<feature type="compositionally biased region" description="Basic and acidic residues" evidence="1">
    <location>
        <begin position="27"/>
        <end position="38"/>
    </location>
</feature>
<reference evidence="3" key="1">
    <citation type="journal article" date="2019" name="Curr. Biol.">
        <title>Genome Sequence of Striga asiatica Provides Insight into the Evolution of Plant Parasitism.</title>
        <authorList>
            <person name="Yoshida S."/>
            <person name="Kim S."/>
            <person name="Wafula E.K."/>
            <person name="Tanskanen J."/>
            <person name="Kim Y.M."/>
            <person name="Honaas L."/>
            <person name="Yang Z."/>
            <person name="Spallek T."/>
            <person name="Conn C.E."/>
            <person name="Ichihashi Y."/>
            <person name="Cheong K."/>
            <person name="Cui S."/>
            <person name="Der J.P."/>
            <person name="Gundlach H."/>
            <person name="Jiao Y."/>
            <person name="Hori C."/>
            <person name="Ishida J.K."/>
            <person name="Kasahara H."/>
            <person name="Kiba T."/>
            <person name="Kim M.S."/>
            <person name="Koo N."/>
            <person name="Laohavisit A."/>
            <person name="Lee Y.H."/>
            <person name="Lumba S."/>
            <person name="McCourt P."/>
            <person name="Mortimer J.C."/>
            <person name="Mutuku J.M."/>
            <person name="Nomura T."/>
            <person name="Sasaki-Sekimoto Y."/>
            <person name="Seto Y."/>
            <person name="Wang Y."/>
            <person name="Wakatake T."/>
            <person name="Sakakibara H."/>
            <person name="Demura T."/>
            <person name="Yamaguchi S."/>
            <person name="Yoneyama K."/>
            <person name="Manabe R.I."/>
            <person name="Nelson D.C."/>
            <person name="Schulman A.H."/>
            <person name="Timko M.P."/>
            <person name="dePamphilis C.W."/>
            <person name="Choi D."/>
            <person name="Shirasu K."/>
        </authorList>
    </citation>
    <scope>NUCLEOTIDE SEQUENCE [LARGE SCALE GENOMIC DNA]</scope>
    <source>
        <strain evidence="3">cv. UVA1</strain>
    </source>
</reference>
<dbReference type="AlphaFoldDB" id="A0A5A7PLS2"/>
<dbReference type="Proteomes" id="UP000325081">
    <property type="component" value="Unassembled WGS sequence"/>
</dbReference>
<accession>A0A5A7PLS2</accession>
<protein>
    <submittedName>
        <fullName evidence="2">Mechanosensitive ion channel MscS</fullName>
    </submittedName>
</protein>
<feature type="region of interest" description="Disordered" evidence="1">
    <location>
        <begin position="23"/>
        <end position="75"/>
    </location>
</feature>
<evidence type="ECO:0000313" key="3">
    <source>
        <dbReference type="Proteomes" id="UP000325081"/>
    </source>
</evidence>
<sequence>MNDELSPFSLGLVSIRRFGRAGTELNNSRRFEGSKDRGGVSARSCQVANSSGSPVKKSRHERISPVSKAGREAAGFSGRAAGQEKLVMARRENSKGGQLTGKRGSRSRRRSLVSTIDRTTGERMVDNKFQRLGRERIMLFPPPIWSGR</sequence>
<evidence type="ECO:0000313" key="2">
    <source>
        <dbReference type="EMBL" id="GER33813.1"/>
    </source>
</evidence>
<dbReference type="EMBL" id="BKCP01004805">
    <property type="protein sequence ID" value="GER33813.1"/>
    <property type="molecule type" value="Genomic_DNA"/>
</dbReference>
<proteinExistence type="predicted"/>
<evidence type="ECO:0000256" key="1">
    <source>
        <dbReference type="SAM" id="MobiDB-lite"/>
    </source>
</evidence>
<name>A0A5A7PLS2_STRAF</name>
<gene>
    <name evidence="2" type="ORF">STAS_09974</name>
</gene>
<organism evidence="2 3">
    <name type="scientific">Striga asiatica</name>
    <name type="common">Asiatic witchweed</name>
    <name type="synonym">Buchnera asiatica</name>
    <dbReference type="NCBI Taxonomy" id="4170"/>
    <lineage>
        <taxon>Eukaryota</taxon>
        <taxon>Viridiplantae</taxon>
        <taxon>Streptophyta</taxon>
        <taxon>Embryophyta</taxon>
        <taxon>Tracheophyta</taxon>
        <taxon>Spermatophyta</taxon>
        <taxon>Magnoliopsida</taxon>
        <taxon>eudicotyledons</taxon>
        <taxon>Gunneridae</taxon>
        <taxon>Pentapetalae</taxon>
        <taxon>asterids</taxon>
        <taxon>lamiids</taxon>
        <taxon>Lamiales</taxon>
        <taxon>Orobanchaceae</taxon>
        <taxon>Buchnereae</taxon>
        <taxon>Striga</taxon>
    </lineage>
</organism>
<keyword evidence="3" id="KW-1185">Reference proteome</keyword>